<feature type="domain" description="Flagellar assembly protein FliH/Type III secretion system HrpE" evidence="9">
    <location>
        <begin position="98"/>
        <end position="208"/>
    </location>
</feature>
<sequence length="228" mass="24291">MALRSVSSPVLSSDEARAAVRPAQLDRPLHRGTPGAQFSDPKLEQAVRAAADQARTDAQAQGYLAGWAQGRQAAAEENLAVRATQLEETQQLRAELAHRAEDLMVALREAARQVHEATLPDWNEVADALTDGALRLAKAALGREMSTVDESVEQAVRTAVRQVSASDEAVVHLNPDDAETLGQAGVEGVRIVPDPELAPGSVTVLTPTQRLRHDLPAALAAAEEVLRS</sequence>
<evidence type="ECO:0000313" key="11">
    <source>
        <dbReference type="Proteomes" id="UP001197247"/>
    </source>
</evidence>
<dbReference type="PANTHER" id="PTHR34982:SF1">
    <property type="entry name" value="FLAGELLAR ASSEMBLY PROTEIN FLIH"/>
    <property type="match status" value="1"/>
</dbReference>
<protein>
    <recommendedName>
        <fullName evidence="9">Flagellar assembly protein FliH/Type III secretion system HrpE domain-containing protein</fullName>
    </recommendedName>
</protein>
<keyword evidence="5" id="KW-0653">Protein transport</keyword>
<reference evidence="10 11" key="1">
    <citation type="submission" date="2021-05" db="EMBL/GenBank/DDBJ databases">
        <title>Kineosporia and Streptomyces sp. nov. two new marine actinobacteria isolated from Coral.</title>
        <authorList>
            <person name="Buangrab K."/>
            <person name="Sutthacheep M."/>
            <person name="Yeemin T."/>
            <person name="Harunari E."/>
            <person name="Igarashi Y."/>
            <person name="Kanchanasin P."/>
            <person name="Tanasupawat S."/>
            <person name="Phongsopitanun W."/>
        </authorList>
    </citation>
    <scope>NUCLEOTIDE SEQUENCE [LARGE SCALE GENOMIC DNA]</scope>
    <source>
        <strain evidence="10 11">J2-2</strain>
    </source>
</reference>
<evidence type="ECO:0000256" key="1">
    <source>
        <dbReference type="ARBA" id="ARBA00003041"/>
    </source>
</evidence>
<dbReference type="Pfam" id="PF02108">
    <property type="entry name" value="FliH"/>
    <property type="match status" value="1"/>
</dbReference>
<comment type="function">
    <text evidence="1">Needed for flagellar regrowth and assembly.</text>
</comment>
<evidence type="ECO:0000256" key="7">
    <source>
        <dbReference type="SAM" id="Coils"/>
    </source>
</evidence>
<organism evidence="10 11">
    <name type="scientific">Kineosporia corallincola</name>
    <dbReference type="NCBI Taxonomy" id="2835133"/>
    <lineage>
        <taxon>Bacteria</taxon>
        <taxon>Bacillati</taxon>
        <taxon>Actinomycetota</taxon>
        <taxon>Actinomycetes</taxon>
        <taxon>Kineosporiales</taxon>
        <taxon>Kineosporiaceae</taxon>
        <taxon>Kineosporia</taxon>
    </lineage>
</organism>
<evidence type="ECO:0000256" key="3">
    <source>
        <dbReference type="ARBA" id="ARBA00022448"/>
    </source>
</evidence>
<comment type="caution">
    <text evidence="10">The sequence shown here is derived from an EMBL/GenBank/DDBJ whole genome shotgun (WGS) entry which is preliminary data.</text>
</comment>
<dbReference type="Proteomes" id="UP001197247">
    <property type="component" value="Unassembled WGS sequence"/>
</dbReference>
<proteinExistence type="inferred from homology"/>
<evidence type="ECO:0000256" key="4">
    <source>
        <dbReference type="ARBA" id="ARBA00022795"/>
    </source>
</evidence>
<feature type="compositionally biased region" description="Polar residues" evidence="8">
    <location>
        <begin position="1"/>
        <end position="11"/>
    </location>
</feature>
<keyword evidence="11" id="KW-1185">Reference proteome</keyword>
<comment type="similarity">
    <text evidence="2">Belongs to the FliH family.</text>
</comment>
<keyword evidence="7" id="KW-0175">Coiled coil</keyword>
<evidence type="ECO:0000256" key="6">
    <source>
        <dbReference type="ARBA" id="ARBA00023225"/>
    </source>
</evidence>
<feature type="coiled-coil region" evidence="7">
    <location>
        <begin position="86"/>
        <end position="113"/>
    </location>
</feature>
<keyword evidence="6" id="KW-1006">Bacterial flagellum protein export</keyword>
<evidence type="ECO:0000256" key="5">
    <source>
        <dbReference type="ARBA" id="ARBA00022927"/>
    </source>
</evidence>
<evidence type="ECO:0000256" key="2">
    <source>
        <dbReference type="ARBA" id="ARBA00006602"/>
    </source>
</evidence>
<evidence type="ECO:0000259" key="9">
    <source>
        <dbReference type="Pfam" id="PF02108"/>
    </source>
</evidence>
<dbReference type="EMBL" id="JAHBAY010000008">
    <property type="protein sequence ID" value="MBT0771414.1"/>
    <property type="molecule type" value="Genomic_DNA"/>
</dbReference>
<evidence type="ECO:0000256" key="8">
    <source>
        <dbReference type="SAM" id="MobiDB-lite"/>
    </source>
</evidence>
<evidence type="ECO:0000313" key="10">
    <source>
        <dbReference type="EMBL" id="MBT0771414.1"/>
    </source>
</evidence>
<dbReference type="InterPro" id="IPR051472">
    <property type="entry name" value="T3SS_Stator/FliH"/>
</dbReference>
<feature type="region of interest" description="Disordered" evidence="8">
    <location>
        <begin position="1"/>
        <end position="55"/>
    </location>
</feature>
<dbReference type="RefSeq" id="WP_214157708.1">
    <property type="nucleotide sequence ID" value="NZ_JAHBAY010000008.1"/>
</dbReference>
<keyword evidence="4" id="KW-1005">Bacterial flagellum biogenesis</keyword>
<gene>
    <name evidence="10" type="ORF">KIH74_20925</name>
</gene>
<dbReference type="InterPro" id="IPR018035">
    <property type="entry name" value="Flagellar_FliH/T3SS_HrpE"/>
</dbReference>
<name>A0ABS5TP97_9ACTN</name>
<accession>A0ABS5TP97</accession>
<dbReference type="PANTHER" id="PTHR34982">
    <property type="entry name" value="YOP PROTEINS TRANSLOCATION PROTEIN L"/>
    <property type="match status" value="1"/>
</dbReference>
<keyword evidence="3" id="KW-0813">Transport</keyword>
<feature type="compositionally biased region" description="Low complexity" evidence="8">
    <location>
        <begin position="46"/>
        <end position="55"/>
    </location>
</feature>